<dbReference type="AlphaFoldDB" id="A0A550CR17"/>
<sequence length="229" mass="25596">MFSALISSTLDANHTLGFFFAFPRSPGPSQTIASFVLVAFGSSSPHVCFDSSIRGMSLSLSSTLRPPRRTSMSTVAASWSYLPFRASTRSGSRNYWGGSGGEQAGSQQDDRPQIPVRLRPPWLLTTSLHDMRFTRLAVPPSRVINIMASPSAHAPKKIISGLAHRLPPRATTCRTKPRLQLNITRSCRLLRRPWHRRHHRVYARTPPSRSRARYALKTSMLDRTTRSSN</sequence>
<reference evidence="2 3" key="1">
    <citation type="journal article" date="2019" name="New Phytol.">
        <title>Comparative genomics reveals unique wood-decay strategies and fruiting body development in the Schizophyllaceae.</title>
        <authorList>
            <person name="Almasi E."/>
            <person name="Sahu N."/>
            <person name="Krizsan K."/>
            <person name="Balint B."/>
            <person name="Kovacs G.M."/>
            <person name="Kiss B."/>
            <person name="Cseklye J."/>
            <person name="Drula E."/>
            <person name="Henrissat B."/>
            <person name="Nagy I."/>
            <person name="Chovatia M."/>
            <person name="Adam C."/>
            <person name="LaButti K."/>
            <person name="Lipzen A."/>
            <person name="Riley R."/>
            <person name="Grigoriev I.V."/>
            <person name="Nagy L.G."/>
        </authorList>
    </citation>
    <scope>NUCLEOTIDE SEQUENCE [LARGE SCALE GENOMIC DNA]</scope>
    <source>
        <strain evidence="2 3">NL-1724</strain>
    </source>
</reference>
<dbReference type="Proteomes" id="UP000320762">
    <property type="component" value="Unassembled WGS sequence"/>
</dbReference>
<evidence type="ECO:0000256" key="1">
    <source>
        <dbReference type="SAM" id="MobiDB-lite"/>
    </source>
</evidence>
<accession>A0A550CR17</accession>
<keyword evidence="3" id="KW-1185">Reference proteome</keyword>
<name>A0A550CR17_9AGAR</name>
<comment type="caution">
    <text evidence="2">The sequence shown here is derived from an EMBL/GenBank/DDBJ whole genome shotgun (WGS) entry which is preliminary data.</text>
</comment>
<evidence type="ECO:0000313" key="2">
    <source>
        <dbReference type="EMBL" id="TRM67240.1"/>
    </source>
</evidence>
<organism evidence="2 3">
    <name type="scientific">Schizophyllum amplum</name>
    <dbReference type="NCBI Taxonomy" id="97359"/>
    <lineage>
        <taxon>Eukaryota</taxon>
        <taxon>Fungi</taxon>
        <taxon>Dikarya</taxon>
        <taxon>Basidiomycota</taxon>
        <taxon>Agaricomycotina</taxon>
        <taxon>Agaricomycetes</taxon>
        <taxon>Agaricomycetidae</taxon>
        <taxon>Agaricales</taxon>
        <taxon>Schizophyllaceae</taxon>
        <taxon>Schizophyllum</taxon>
    </lineage>
</organism>
<evidence type="ECO:0000313" key="3">
    <source>
        <dbReference type="Proteomes" id="UP000320762"/>
    </source>
</evidence>
<proteinExistence type="predicted"/>
<dbReference type="EMBL" id="VDMD01000003">
    <property type="protein sequence ID" value="TRM67240.1"/>
    <property type="molecule type" value="Genomic_DNA"/>
</dbReference>
<gene>
    <name evidence="2" type="ORF">BD626DRAFT_171217</name>
</gene>
<feature type="region of interest" description="Disordered" evidence="1">
    <location>
        <begin position="93"/>
        <end position="114"/>
    </location>
</feature>
<protein>
    <submittedName>
        <fullName evidence="2">Uncharacterized protein</fullName>
    </submittedName>
</protein>